<evidence type="ECO:0000256" key="1">
    <source>
        <dbReference type="SAM" id="Phobius"/>
    </source>
</evidence>
<evidence type="ECO:0000313" key="4">
    <source>
        <dbReference type="Proteomes" id="UP000439914"/>
    </source>
</evidence>
<evidence type="ECO:0008006" key="6">
    <source>
        <dbReference type="Google" id="ProtNLM"/>
    </source>
</evidence>
<dbReference type="AlphaFoldDB" id="A0A6I4UEU4"/>
<dbReference type="GeneID" id="93685221"/>
<feature type="transmembrane region" description="Helical" evidence="1">
    <location>
        <begin position="257"/>
        <end position="278"/>
    </location>
</feature>
<dbReference type="EMBL" id="JAUSWK010000001">
    <property type="protein sequence ID" value="MDQ0564870.1"/>
    <property type="molecule type" value="Genomic_DNA"/>
</dbReference>
<feature type="transmembrane region" description="Helical" evidence="1">
    <location>
        <begin position="360"/>
        <end position="378"/>
    </location>
</feature>
<feature type="transmembrane region" description="Helical" evidence="1">
    <location>
        <begin position="225"/>
        <end position="245"/>
    </location>
</feature>
<reference evidence="3 4" key="1">
    <citation type="submission" date="2019-12" db="EMBL/GenBank/DDBJ databases">
        <title>Genomic-based taxomic classification of the family Erythrobacteraceae.</title>
        <authorList>
            <person name="Xu L."/>
        </authorList>
    </citation>
    <scope>NUCLEOTIDE SEQUENCE [LARGE SCALE GENOMIC DNA]</scope>
    <source>
        <strain evidence="3 4">CGMCC 1.8703</strain>
    </source>
</reference>
<dbReference type="EMBL" id="WTYG01000013">
    <property type="protein sequence ID" value="MXP36956.1"/>
    <property type="molecule type" value="Genomic_DNA"/>
</dbReference>
<organism evidence="3 4">
    <name type="scientific">Qipengyuania citrea</name>
    <dbReference type="NCBI Taxonomy" id="225971"/>
    <lineage>
        <taxon>Bacteria</taxon>
        <taxon>Pseudomonadati</taxon>
        <taxon>Pseudomonadota</taxon>
        <taxon>Alphaproteobacteria</taxon>
        <taxon>Sphingomonadales</taxon>
        <taxon>Erythrobacteraceae</taxon>
        <taxon>Qipengyuania</taxon>
    </lineage>
</organism>
<dbReference type="RefSeq" id="WP_160767619.1">
    <property type="nucleotide sequence ID" value="NZ_JAUSWK010000001.1"/>
</dbReference>
<evidence type="ECO:0000313" key="5">
    <source>
        <dbReference type="Proteomes" id="UP001238601"/>
    </source>
</evidence>
<feature type="transmembrane region" description="Helical" evidence="1">
    <location>
        <begin position="326"/>
        <end position="348"/>
    </location>
</feature>
<accession>A0A6I4UEU4</accession>
<feature type="transmembrane region" description="Helical" evidence="1">
    <location>
        <begin position="299"/>
        <end position="320"/>
    </location>
</feature>
<evidence type="ECO:0000313" key="3">
    <source>
        <dbReference type="EMBL" id="MXP36956.1"/>
    </source>
</evidence>
<proteinExistence type="predicted"/>
<feature type="transmembrane region" description="Helical" evidence="1">
    <location>
        <begin position="87"/>
        <end position="109"/>
    </location>
</feature>
<reference evidence="2 5" key="2">
    <citation type="submission" date="2023-07" db="EMBL/GenBank/DDBJ databases">
        <title>Genomic Encyclopedia of Type Strains, Phase IV (KMG-IV): sequencing the most valuable type-strain genomes for metagenomic binning, comparative biology and taxonomic classification.</title>
        <authorList>
            <person name="Goeker M."/>
        </authorList>
    </citation>
    <scope>NUCLEOTIDE SEQUENCE [LARGE SCALE GENOMIC DNA]</scope>
    <source>
        <strain evidence="2 5">DSM 14432</strain>
    </source>
</reference>
<feature type="transmembrane region" description="Helical" evidence="1">
    <location>
        <begin position="384"/>
        <end position="408"/>
    </location>
</feature>
<name>A0A6I4UEU4_9SPHN</name>
<feature type="transmembrane region" description="Helical" evidence="1">
    <location>
        <begin position="172"/>
        <end position="190"/>
    </location>
</feature>
<feature type="transmembrane region" description="Helical" evidence="1">
    <location>
        <begin position="12"/>
        <end position="31"/>
    </location>
</feature>
<feature type="transmembrane region" description="Helical" evidence="1">
    <location>
        <begin position="142"/>
        <end position="166"/>
    </location>
</feature>
<comment type="caution">
    <text evidence="3">The sequence shown here is derived from an EMBL/GenBank/DDBJ whole genome shotgun (WGS) entry which is preliminary data.</text>
</comment>
<sequence length="419" mass="48266">MRNVGRLEQTLFSATKVVGLIVRPLILLFFLRTDQDSLAQDFSLLLTATASSFIILNNQNYRVAYQLFLGSDRSSHGLRGRDVVRNYVVGTLVHILAFIGVASLVLWLWLDRGDLLVLAMILILIEKFFDDDQRILVYKKRYYQWMINFTLRIIAPAIALIIVSLATDIDDVSLYVMSATLGVAVYIYLIRRQFFRISYRLVKIEFKQGISISIRRYFSEFRNEFFVAQVWAFLAANAILIDRFFINISHENIFADYIFAVSVANTIQTFHNLGYITFQRPRLLQADAIVISSVFNRMNLLLPFVLFIIIFTLYLLSIMLEADLTPLSFEVILSLCGLYYMHAVSLPAKEMAFWRLRRNYLIAQECVLFTFPIVGYGLGFNSQLGIVLATLCGLVVRLGLLITMLKLAETRQKRFNLRL</sequence>
<dbReference type="Proteomes" id="UP001238601">
    <property type="component" value="Unassembled WGS sequence"/>
</dbReference>
<keyword evidence="5" id="KW-1185">Reference proteome</keyword>
<keyword evidence="1" id="KW-0472">Membrane</keyword>
<keyword evidence="1" id="KW-0812">Transmembrane</keyword>
<protein>
    <recommendedName>
        <fullName evidence="6">Oligosaccharide flippase family protein</fullName>
    </recommendedName>
</protein>
<keyword evidence="1" id="KW-1133">Transmembrane helix</keyword>
<gene>
    <name evidence="3" type="ORF">GRI55_14565</name>
    <name evidence="2" type="ORF">QOZ97_000380</name>
</gene>
<dbReference type="Proteomes" id="UP000439914">
    <property type="component" value="Unassembled WGS sequence"/>
</dbReference>
<evidence type="ECO:0000313" key="2">
    <source>
        <dbReference type="EMBL" id="MDQ0564870.1"/>
    </source>
</evidence>